<accession>A0A444MNR4</accession>
<keyword evidence="1" id="KW-0472">Membrane</keyword>
<feature type="transmembrane region" description="Helical" evidence="1">
    <location>
        <begin position="184"/>
        <end position="203"/>
    </location>
</feature>
<comment type="caution">
    <text evidence="2">The sequence shown here is derived from an EMBL/GenBank/DDBJ whole genome shotgun (WGS) entry which is preliminary data.</text>
</comment>
<reference evidence="2 3" key="1">
    <citation type="submission" date="2019-01" db="EMBL/GenBank/DDBJ databases">
        <title>Mucilaginibacter antarcticum sp. nov., isolated from antarctic soil.</title>
        <authorList>
            <person name="Yan Y.-Q."/>
            <person name="Du Z.-J."/>
        </authorList>
    </citation>
    <scope>NUCLEOTIDE SEQUENCE [LARGE SCALE GENOMIC DNA]</scope>
    <source>
        <strain evidence="2 3">F01003</strain>
    </source>
</reference>
<keyword evidence="3" id="KW-1185">Reference proteome</keyword>
<dbReference type="AlphaFoldDB" id="A0A444MNR4"/>
<feature type="transmembrane region" description="Helical" evidence="1">
    <location>
        <begin position="115"/>
        <end position="137"/>
    </location>
</feature>
<evidence type="ECO:0000256" key="1">
    <source>
        <dbReference type="SAM" id="Phobius"/>
    </source>
</evidence>
<feature type="transmembrane region" description="Helical" evidence="1">
    <location>
        <begin position="83"/>
        <end position="103"/>
    </location>
</feature>
<feature type="transmembrane region" description="Helical" evidence="1">
    <location>
        <begin position="20"/>
        <end position="45"/>
    </location>
</feature>
<keyword evidence="1" id="KW-0812">Transmembrane</keyword>
<feature type="transmembrane region" description="Helical" evidence="1">
    <location>
        <begin position="57"/>
        <end position="77"/>
    </location>
</feature>
<name>A0A444MNR4_9SPHI</name>
<dbReference type="EMBL" id="SBIW01000004">
    <property type="protein sequence ID" value="RWY52261.1"/>
    <property type="molecule type" value="Genomic_DNA"/>
</dbReference>
<organism evidence="2 3">
    <name type="scientific">Mucilaginibacter gilvus</name>
    <dbReference type="NCBI Taxonomy" id="2305909"/>
    <lineage>
        <taxon>Bacteria</taxon>
        <taxon>Pseudomonadati</taxon>
        <taxon>Bacteroidota</taxon>
        <taxon>Sphingobacteriia</taxon>
        <taxon>Sphingobacteriales</taxon>
        <taxon>Sphingobacteriaceae</taxon>
        <taxon>Mucilaginibacter</taxon>
    </lineage>
</organism>
<sequence>MFFLQRLLRPAGKMPVKPNAYIGTMVWSDYLYFLFELMAFIVALVQWPKMKGTPYSYFVPFLFFIVVYEFGTIRNWFSINHSNLWIANIEITLFFVFNALFLVGQLQTPSFKKRLRAAIVFTIAFTIINMAFFQGFWKLDTVNILLQDVVLIVSCCLYFSELMHYTILPLSIIKLPGFWVNTGLLLFCTITFMFFASYAYMAYKNNYNYFLLFWGIANTSNAVLYSCLAVAFLCFRRGVEPGQ</sequence>
<keyword evidence="1" id="KW-1133">Transmembrane helix</keyword>
<proteinExistence type="predicted"/>
<dbReference type="Proteomes" id="UP000286701">
    <property type="component" value="Unassembled WGS sequence"/>
</dbReference>
<evidence type="ECO:0000313" key="2">
    <source>
        <dbReference type="EMBL" id="RWY52261.1"/>
    </source>
</evidence>
<feature type="transmembrane region" description="Helical" evidence="1">
    <location>
        <begin position="209"/>
        <end position="235"/>
    </location>
</feature>
<evidence type="ECO:0008006" key="4">
    <source>
        <dbReference type="Google" id="ProtNLM"/>
    </source>
</evidence>
<evidence type="ECO:0000313" key="3">
    <source>
        <dbReference type="Proteomes" id="UP000286701"/>
    </source>
</evidence>
<gene>
    <name evidence="2" type="ORF">EPL05_10095</name>
</gene>
<feature type="transmembrane region" description="Helical" evidence="1">
    <location>
        <begin position="149"/>
        <end position="172"/>
    </location>
</feature>
<protein>
    <recommendedName>
        <fullName evidence="4">Integral membrane protein</fullName>
    </recommendedName>
</protein>